<evidence type="ECO:0000313" key="2">
    <source>
        <dbReference type="Proteomes" id="UP001177003"/>
    </source>
</evidence>
<protein>
    <submittedName>
        <fullName evidence="1">Uncharacterized protein</fullName>
    </submittedName>
</protein>
<dbReference type="EMBL" id="OX465084">
    <property type="protein sequence ID" value="CAI9296508.1"/>
    <property type="molecule type" value="Genomic_DNA"/>
</dbReference>
<evidence type="ECO:0000313" key="1">
    <source>
        <dbReference type="EMBL" id="CAI9296508.1"/>
    </source>
</evidence>
<organism evidence="1 2">
    <name type="scientific">Lactuca saligna</name>
    <name type="common">Willowleaf lettuce</name>
    <dbReference type="NCBI Taxonomy" id="75948"/>
    <lineage>
        <taxon>Eukaryota</taxon>
        <taxon>Viridiplantae</taxon>
        <taxon>Streptophyta</taxon>
        <taxon>Embryophyta</taxon>
        <taxon>Tracheophyta</taxon>
        <taxon>Spermatophyta</taxon>
        <taxon>Magnoliopsida</taxon>
        <taxon>eudicotyledons</taxon>
        <taxon>Gunneridae</taxon>
        <taxon>Pentapetalae</taxon>
        <taxon>asterids</taxon>
        <taxon>campanulids</taxon>
        <taxon>Asterales</taxon>
        <taxon>Asteraceae</taxon>
        <taxon>Cichorioideae</taxon>
        <taxon>Cichorieae</taxon>
        <taxon>Lactucinae</taxon>
        <taxon>Lactuca</taxon>
    </lineage>
</organism>
<reference evidence="1" key="1">
    <citation type="submission" date="2023-04" db="EMBL/GenBank/DDBJ databases">
        <authorList>
            <person name="Vijverberg K."/>
            <person name="Xiong W."/>
            <person name="Schranz E."/>
        </authorList>
    </citation>
    <scope>NUCLEOTIDE SEQUENCE</scope>
</reference>
<dbReference type="AlphaFoldDB" id="A0AA35ZQI0"/>
<name>A0AA35ZQI0_LACSI</name>
<sequence length="176" mass="19792">MVISHKARMGDLVLQDLYAPMIDSGLRVKQKDMYHVSRRRKVNAHNLAQENGVNDFLPLGNLEKVVKEIDDQPLPLVDGIEDQLVEFSIAMRSPTFAKNLGNFEQKVGGSGSLKHYPIELENGEKSQRCCGENGICSHVLLMCIVTSKVARDVVKVGNKFFLAQLLFVEDFHLFHI</sequence>
<dbReference type="Proteomes" id="UP001177003">
    <property type="component" value="Chromosome 8"/>
</dbReference>
<keyword evidence="2" id="KW-1185">Reference proteome</keyword>
<gene>
    <name evidence="1" type="ORF">LSALG_LOCUS35371</name>
</gene>
<accession>A0AA35ZQI0</accession>
<proteinExistence type="predicted"/>